<proteinExistence type="inferred from homology"/>
<comment type="similarity">
    <text evidence="4">Belongs to the PTH family.</text>
</comment>
<dbReference type="HAMAP" id="MF_00083">
    <property type="entry name" value="Pept_tRNA_hydro_bact"/>
    <property type="match status" value="1"/>
</dbReference>
<comment type="subcellular location">
    <subcellularLocation>
        <location evidence="4">Cytoplasm</location>
    </subcellularLocation>
</comment>
<feature type="site" description="Discriminates between blocked and unblocked aminoacyl-tRNA" evidence="4">
    <location>
        <position position="9"/>
    </location>
</feature>
<protein>
    <recommendedName>
        <fullName evidence="4">Peptidyl-tRNA hydrolase</fullName>
        <shortName evidence="4">Pth</shortName>
        <ecNumber evidence="4">3.1.1.29</ecNumber>
    </recommendedName>
</protein>
<evidence type="ECO:0000256" key="3">
    <source>
        <dbReference type="ARBA" id="ARBA00022884"/>
    </source>
</evidence>
<dbReference type="Pfam" id="PF01195">
    <property type="entry name" value="Pept_tRNA_hydro"/>
    <property type="match status" value="1"/>
</dbReference>
<comment type="function">
    <text evidence="4">Catalyzes the release of premature peptidyl moieties from peptidyl-tRNA molecules trapped in stalled 50S ribosomal subunits, and thus maintains levels of free tRNAs and 50S ribosomes.</text>
</comment>
<keyword evidence="2 4" id="KW-0378">Hydrolase</keyword>
<sequence length="195" mass="21649">MRLVLGLGNPGERYAATRHNVAWRVLDALVAKWPGVASERGTSYESRRVRLPIEELELLKPLTFMNLSGEALDDWRRGRTWDDGQLLVISDDVYLPVGVLRLRRSGSSGGHRGLESLESALGHREFARLRVGVGAAEDAAALREHVLETFSAAEETVMKEVVARAREIVEVWATDGITVAMNRFNRRVGQEGSES</sequence>
<keyword evidence="1 4" id="KW-0820">tRNA-binding</keyword>
<reference evidence="5 6" key="1">
    <citation type="submission" date="2020-04" db="EMBL/GenBank/DDBJ databases">
        <title>Metagenomic profiling of ammonia- and methane-oxidizing microorganisms in a Dutch drinking water treatment plant.</title>
        <authorList>
            <person name="Poghosyan L."/>
            <person name="Leucker S."/>
        </authorList>
    </citation>
    <scope>NUCLEOTIDE SEQUENCE [LARGE SCALE GENOMIC DNA]</scope>
    <source>
        <strain evidence="5">S-RSF-IL-03</strain>
    </source>
</reference>
<feature type="binding site" evidence="4">
    <location>
        <position position="64"/>
    </location>
    <ligand>
        <name>tRNA</name>
        <dbReference type="ChEBI" id="CHEBI:17843"/>
    </ligand>
</feature>
<dbReference type="GO" id="GO:0072344">
    <property type="term" value="P:rescue of stalled ribosome"/>
    <property type="evidence" value="ECO:0007669"/>
    <property type="project" value="UniProtKB-UniRule"/>
</dbReference>
<gene>
    <name evidence="4" type="primary">pth</name>
    <name evidence="5" type="ORF">HOP12_13810</name>
</gene>
<comment type="caution">
    <text evidence="5">The sequence shown here is derived from an EMBL/GenBank/DDBJ whole genome shotgun (WGS) entry which is preliminary data.</text>
</comment>
<feature type="active site" description="Proton acceptor" evidence="4">
    <location>
        <position position="19"/>
    </location>
</feature>
<dbReference type="Proteomes" id="UP000580839">
    <property type="component" value="Unassembled WGS sequence"/>
</dbReference>
<evidence type="ECO:0000256" key="1">
    <source>
        <dbReference type="ARBA" id="ARBA00022555"/>
    </source>
</evidence>
<keyword evidence="4" id="KW-0963">Cytoplasm</keyword>
<comment type="function">
    <text evidence="4">Hydrolyzes ribosome-free peptidyl-tRNAs (with 1 or more amino acids incorporated), which drop off the ribosome during protein synthesis, or as a result of ribosome stalling.</text>
</comment>
<feature type="binding site" evidence="4">
    <location>
        <position position="66"/>
    </location>
    <ligand>
        <name>tRNA</name>
        <dbReference type="ChEBI" id="CHEBI:17843"/>
    </ligand>
</feature>
<dbReference type="PANTHER" id="PTHR17224">
    <property type="entry name" value="PEPTIDYL-TRNA HYDROLASE"/>
    <property type="match status" value="1"/>
</dbReference>
<dbReference type="SUPFAM" id="SSF53178">
    <property type="entry name" value="Peptidyl-tRNA hydrolase-like"/>
    <property type="match status" value="1"/>
</dbReference>
<dbReference type="CDD" id="cd00462">
    <property type="entry name" value="PTH"/>
    <property type="match status" value="1"/>
</dbReference>
<comment type="caution">
    <text evidence="4">Lacks conserved residue(s) required for the propagation of feature annotation.</text>
</comment>
<dbReference type="Gene3D" id="3.40.50.1470">
    <property type="entry name" value="Peptidyl-tRNA hydrolase"/>
    <property type="match status" value="1"/>
</dbReference>
<evidence type="ECO:0000313" key="5">
    <source>
        <dbReference type="EMBL" id="NOT35218.1"/>
    </source>
</evidence>
<name>A0A849SHL1_UNCEI</name>
<evidence type="ECO:0000256" key="4">
    <source>
        <dbReference type="HAMAP-Rule" id="MF_00083"/>
    </source>
</evidence>
<dbReference type="InterPro" id="IPR001328">
    <property type="entry name" value="Pept_tRNA_hydro"/>
</dbReference>
<dbReference type="GO" id="GO:0006515">
    <property type="term" value="P:protein quality control for misfolded or incompletely synthesized proteins"/>
    <property type="evidence" value="ECO:0007669"/>
    <property type="project" value="UniProtKB-UniRule"/>
</dbReference>
<dbReference type="GO" id="GO:0000049">
    <property type="term" value="F:tRNA binding"/>
    <property type="evidence" value="ECO:0007669"/>
    <property type="project" value="UniProtKB-UniRule"/>
</dbReference>
<dbReference type="AlphaFoldDB" id="A0A849SHL1"/>
<dbReference type="EMBL" id="JABFRW010000181">
    <property type="protein sequence ID" value="NOT35218.1"/>
    <property type="molecule type" value="Genomic_DNA"/>
</dbReference>
<feature type="site" description="Stabilizes the basic form of H active site to accept a proton" evidence="4">
    <location>
        <position position="91"/>
    </location>
</feature>
<accession>A0A849SHL1</accession>
<dbReference type="InterPro" id="IPR036416">
    <property type="entry name" value="Pept_tRNA_hydro_sf"/>
</dbReference>
<dbReference type="EC" id="3.1.1.29" evidence="4"/>
<organism evidence="5 6">
    <name type="scientific">Eiseniibacteriota bacterium</name>
    <dbReference type="NCBI Taxonomy" id="2212470"/>
    <lineage>
        <taxon>Bacteria</taxon>
        <taxon>Candidatus Eiseniibacteriota</taxon>
    </lineage>
</organism>
<dbReference type="GO" id="GO:0005737">
    <property type="term" value="C:cytoplasm"/>
    <property type="evidence" value="ECO:0007669"/>
    <property type="project" value="UniProtKB-SubCell"/>
</dbReference>
<keyword evidence="3 4" id="KW-0694">RNA-binding</keyword>
<feature type="binding site" evidence="4">
    <location>
        <position position="14"/>
    </location>
    <ligand>
        <name>tRNA</name>
        <dbReference type="ChEBI" id="CHEBI:17843"/>
    </ligand>
</feature>
<comment type="subunit">
    <text evidence="4">Monomer.</text>
</comment>
<evidence type="ECO:0000313" key="6">
    <source>
        <dbReference type="Proteomes" id="UP000580839"/>
    </source>
</evidence>
<dbReference type="NCBIfam" id="TIGR00447">
    <property type="entry name" value="pth"/>
    <property type="match status" value="1"/>
</dbReference>
<comment type="catalytic activity">
    <reaction evidence="4">
        <text>an N-acyl-L-alpha-aminoacyl-tRNA + H2O = an N-acyl-L-amino acid + a tRNA + H(+)</text>
        <dbReference type="Rhea" id="RHEA:54448"/>
        <dbReference type="Rhea" id="RHEA-COMP:10123"/>
        <dbReference type="Rhea" id="RHEA-COMP:13883"/>
        <dbReference type="ChEBI" id="CHEBI:15377"/>
        <dbReference type="ChEBI" id="CHEBI:15378"/>
        <dbReference type="ChEBI" id="CHEBI:59874"/>
        <dbReference type="ChEBI" id="CHEBI:78442"/>
        <dbReference type="ChEBI" id="CHEBI:138191"/>
        <dbReference type="EC" id="3.1.1.29"/>
    </reaction>
</comment>
<dbReference type="PANTHER" id="PTHR17224:SF1">
    <property type="entry name" value="PEPTIDYL-TRNA HYDROLASE"/>
    <property type="match status" value="1"/>
</dbReference>
<dbReference type="GO" id="GO:0004045">
    <property type="term" value="F:peptidyl-tRNA hydrolase activity"/>
    <property type="evidence" value="ECO:0007669"/>
    <property type="project" value="UniProtKB-UniRule"/>
</dbReference>
<evidence type="ECO:0000256" key="2">
    <source>
        <dbReference type="ARBA" id="ARBA00022801"/>
    </source>
</evidence>